<protein>
    <recommendedName>
        <fullName evidence="8">Retrotransposon protein, putative, Ty1-copia subclass</fullName>
    </recommendedName>
</protein>
<dbReference type="InterPro" id="IPR011333">
    <property type="entry name" value="SKP1/BTB/POZ_sf"/>
</dbReference>
<dbReference type="CDD" id="cd18186">
    <property type="entry name" value="BTB_POZ_ZBTB_KLHL-like"/>
    <property type="match status" value="1"/>
</dbReference>
<keyword evidence="2" id="KW-0479">Metal-binding</keyword>
<dbReference type="SMART" id="SM00225">
    <property type="entry name" value="BTB"/>
    <property type="match status" value="1"/>
</dbReference>
<dbReference type="SUPFAM" id="SSF56672">
    <property type="entry name" value="DNA/RNA polymerases"/>
    <property type="match status" value="1"/>
</dbReference>
<dbReference type="InterPro" id="IPR036397">
    <property type="entry name" value="RNaseH_sf"/>
</dbReference>
<evidence type="ECO:0000256" key="4">
    <source>
        <dbReference type="SAM" id="Phobius"/>
    </source>
</evidence>
<dbReference type="EMBL" id="BKCJ010000968">
    <property type="protein sequence ID" value="GEU37748.1"/>
    <property type="molecule type" value="Genomic_DNA"/>
</dbReference>
<evidence type="ECO:0000256" key="3">
    <source>
        <dbReference type="ARBA" id="ARBA00022801"/>
    </source>
</evidence>
<keyword evidence="4" id="KW-1133">Transmembrane helix</keyword>
<dbReference type="CDD" id="cd09272">
    <property type="entry name" value="RNase_HI_RT_Ty1"/>
    <property type="match status" value="2"/>
</dbReference>
<dbReference type="SUPFAM" id="SSF53098">
    <property type="entry name" value="Ribonuclease H-like"/>
    <property type="match status" value="1"/>
</dbReference>
<dbReference type="InterPro" id="IPR039537">
    <property type="entry name" value="Retrotran_Ty1/copia-like"/>
</dbReference>
<keyword evidence="3" id="KW-0378">Hydrolase</keyword>
<dbReference type="GO" id="GO:0015074">
    <property type="term" value="P:DNA integration"/>
    <property type="evidence" value="ECO:0007669"/>
    <property type="project" value="InterPro"/>
</dbReference>
<dbReference type="InterPro" id="IPR001584">
    <property type="entry name" value="Integrase_cat-core"/>
</dbReference>
<dbReference type="Pfam" id="PF14223">
    <property type="entry name" value="Retrotran_gag_2"/>
    <property type="match status" value="1"/>
</dbReference>
<name>A0A6L2JL32_TANCI</name>
<evidence type="ECO:0000313" key="7">
    <source>
        <dbReference type="EMBL" id="GEU37748.1"/>
    </source>
</evidence>
<dbReference type="PANTHER" id="PTHR42648">
    <property type="entry name" value="TRANSPOSASE, PUTATIVE-RELATED"/>
    <property type="match status" value="1"/>
</dbReference>
<dbReference type="GO" id="GO:0016787">
    <property type="term" value="F:hydrolase activity"/>
    <property type="evidence" value="ECO:0007669"/>
    <property type="project" value="UniProtKB-KW"/>
</dbReference>
<evidence type="ECO:0000259" key="6">
    <source>
        <dbReference type="PROSITE" id="PS50994"/>
    </source>
</evidence>
<dbReference type="Gene3D" id="3.30.710.10">
    <property type="entry name" value="Potassium Channel Kv1.1, Chain A"/>
    <property type="match status" value="1"/>
</dbReference>
<dbReference type="Pfam" id="PF07727">
    <property type="entry name" value="RVT_2"/>
    <property type="match status" value="3"/>
</dbReference>
<dbReference type="GO" id="GO:0003676">
    <property type="term" value="F:nucleic acid binding"/>
    <property type="evidence" value="ECO:0007669"/>
    <property type="project" value="InterPro"/>
</dbReference>
<feature type="domain" description="Integrase catalytic" evidence="6">
    <location>
        <begin position="10"/>
        <end position="186"/>
    </location>
</feature>
<keyword evidence="4" id="KW-0472">Membrane</keyword>
<sequence length="1444" mass="162556">MARKLYTHQVERAKDLLGLIHTDVCGPSKIMSRQGASYFVTFTDDFGRYGYVYLLKPKHEVFETFKVFQKEVENQLGKTIKLLRSDHGGEYMSQEFLDHLKDHGIIAHHTPPYTLQHNGVSERRNRTLLDMVRSMMSQTTLPKSFWDYALETAAFILNMVPTKKGCEALVERDTLTKPDKLEPRSIKCIFVGYLKETIGCSFYYPPENKVLVNAEFLENGLINQETSGSLEDLEIIQEEDTHPSIDTSLNHKEDDLEIDEPQSDIVPIRRSTRTRRAPDRMCLYIDVEEHELGDLGEPTNYKAALLDLESEKWLNVMNVEMQSMKDNEGYTQTPGIDYEETFSPVADIRAIRIPIAIATYYDYEIWQMDVKTAFLNGYLNEEQASRQWNKRFDDEIKKFGFTQNRDEPCVYLKASGSNITFLILYVDDILIMGNSIPMLQSVKTYLGKCFAMKDLGEAAYILGIKIYRDRSRRSIPMQEKLKLSKSQGASTPTELKRMQNVPYASAVGSIMYAVRYTRPDVSFAQNVTSRFQQNPEVRVSCYTDAGYLTDADDLKSQTGYVFVLNGSAVDWKSAKQSIFATSSAESEYIAAFDASNEAVWVRKFISGLGVVLTIEEPISMYCDNTGAIAISNESGITKAANSVNKALPLLFCLLRVHDLGFEGFQMKCQSGGKNVMAQEQDLRAKLLKHKGEGTLKAHKAILSANSPVFHSMFLHNLKEKESSAIDIQDMSLDSCTAILSYIYGTIKLEDFWKHRLALLGAANKYAISNLIDLCEDQLTRMSILEEVSLLMSKLNIHAYINFIESLVFATCARYNSRSSIPRSNFGFVVVIVQQVVSEPQGCDAALETLPADMEAEEKKKLYTYYMSPGIDQFNKLILDLANIDIEIEHEDQALMLLTSLPSSYENFVETLLYGRESLTMEDVLATLNSRNLSQKVELVNSSASCDSEGHLKRECPKKKSSGFVKNGKRYEDSDSSNDEVNAVKMQMGRIKVIKGCRVMMTGIRKKKMGRIKNGGSKQVRLNQIGSKQVGFKQLGHKQVGFKQLGPGPGVHGVQVEKRVWFEVEVQGAQGDRETEVFQISNDDAVVAQRRLEEKQLEKKTNTDCLSRVFATCARYNSRSSVSRSNFGFVVVIVQHLLPANQAHAALLAHQSTLAQAQAQQTSPVNSCCSGDLYPITQPSPIPHALLSVSPSTWHQCLRHPGEEMLRSCFSYKARLVVNGRSHQYGVDCDDTFSPVVKPVTIPSLALSRLFINLMLRMHFLTRIFLRLFICTSCLVSTVCGICTTSLVFFSRSSSIISSLHKEFDMTDLGALNYFLGISVTRNSTSMFLSQKKYAMELLDRAHMASCNPTRTPVDTESKLGADGNHGLIYSWSAKRQHTLFRSSAEAEYRGVANVVAKTAWLRNLLRELHMPLSSPTLVYYDVSAIYLTAKPVQHQRTKHIEIGS</sequence>
<dbReference type="Gene3D" id="3.30.420.10">
    <property type="entry name" value="Ribonuclease H-like superfamily/Ribonuclease H"/>
    <property type="match status" value="1"/>
</dbReference>
<keyword evidence="4" id="KW-0812">Transmembrane</keyword>
<dbReference type="PANTHER" id="PTHR42648:SF27">
    <property type="entry name" value="RNA-DIRECTED DNA POLYMERASE"/>
    <property type="match status" value="1"/>
</dbReference>
<accession>A0A6L2JL32</accession>
<comment type="caution">
    <text evidence="7">The sequence shown here is derived from an EMBL/GenBank/DDBJ whole genome shotgun (WGS) entry which is preliminary data.</text>
</comment>
<feature type="transmembrane region" description="Helical" evidence="4">
    <location>
        <begin position="1267"/>
        <end position="1290"/>
    </location>
</feature>
<dbReference type="Pfam" id="PF25597">
    <property type="entry name" value="SH3_retrovirus"/>
    <property type="match status" value="1"/>
</dbReference>
<evidence type="ECO:0000259" key="5">
    <source>
        <dbReference type="PROSITE" id="PS50097"/>
    </source>
</evidence>
<dbReference type="Pfam" id="PF00665">
    <property type="entry name" value="rve"/>
    <property type="match status" value="1"/>
</dbReference>
<dbReference type="PROSITE" id="PS50097">
    <property type="entry name" value="BTB"/>
    <property type="match status" value="1"/>
</dbReference>
<dbReference type="InterPro" id="IPR012337">
    <property type="entry name" value="RNaseH-like_sf"/>
</dbReference>
<dbReference type="SUPFAM" id="SSF54695">
    <property type="entry name" value="POZ domain"/>
    <property type="match status" value="1"/>
</dbReference>
<evidence type="ECO:0000256" key="1">
    <source>
        <dbReference type="ARBA" id="ARBA00004906"/>
    </source>
</evidence>
<dbReference type="GO" id="GO:0046872">
    <property type="term" value="F:metal ion binding"/>
    <property type="evidence" value="ECO:0007669"/>
    <property type="project" value="UniProtKB-KW"/>
</dbReference>
<reference evidence="7" key="1">
    <citation type="journal article" date="2019" name="Sci. Rep.">
        <title>Draft genome of Tanacetum cinerariifolium, the natural source of mosquito coil.</title>
        <authorList>
            <person name="Yamashiro T."/>
            <person name="Shiraishi A."/>
            <person name="Satake H."/>
            <person name="Nakayama K."/>
        </authorList>
    </citation>
    <scope>NUCLEOTIDE SEQUENCE</scope>
</reference>
<dbReference type="InterPro" id="IPR057670">
    <property type="entry name" value="SH3_retrovirus"/>
</dbReference>
<dbReference type="Pfam" id="PF00651">
    <property type="entry name" value="BTB"/>
    <property type="match status" value="1"/>
</dbReference>
<comment type="pathway">
    <text evidence="1">Protein modification; protein ubiquitination.</text>
</comment>
<feature type="domain" description="BTB" evidence="5">
    <location>
        <begin position="680"/>
        <end position="743"/>
    </location>
</feature>
<dbReference type="InterPro" id="IPR043502">
    <property type="entry name" value="DNA/RNA_pol_sf"/>
</dbReference>
<dbReference type="PROSITE" id="PS50994">
    <property type="entry name" value="INTEGRASE"/>
    <property type="match status" value="1"/>
</dbReference>
<dbReference type="InterPro" id="IPR000210">
    <property type="entry name" value="BTB/POZ_dom"/>
</dbReference>
<evidence type="ECO:0008006" key="8">
    <source>
        <dbReference type="Google" id="ProtNLM"/>
    </source>
</evidence>
<gene>
    <name evidence="7" type="ORF">Tci_009726</name>
</gene>
<dbReference type="InterPro" id="IPR013103">
    <property type="entry name" value="RVT_2"/>
</dbReference>
<evidence type="ECO:0000256" key="2">
    <source>
        <dbReference type="ARBA" id="ARBA00022723"/>
    </source>
</evidence>
<proteinExistence type="predicted"/>
<organism evidence="7">
    <name type="scientific">Tanacetum cinerariifolium</name>
    <name type="common">Dalmatian daisy</name>
    <name type="synonym">Chrysanthemum cinerariifolium</name>
    <dbReference type="NCBI Taxonomy" id="118510"/>
    <lineage>
        <taxon>Eukaryota</taxon>
        <taxon>Viridiplantae</taxon>
        <taxon>Streptophyta</taxon>
        <taxon>Embryophyta</taxon>
        <taxon>Tracheophyta</taxon>
        <taxon>Spermatophyta</taxon>
        <taxon>Magnoliopsida</taxon>
        <taxon>eudicotyledons</taxon>
        <taxon>Gunneridae</taxon>
        <taxon>Pentapetalae</taxon>
        <taxon>asterids</taxon>
        <taxon>campanulids</taxon>
        <taxon>Asterales</taxon>
        <taxon>Asteraceae</taxon>
        <taxon>Asteroideae</taxon>
        <taxon>Anthemideae</taxon>
        <taxon>Anthemidinae</taxon>
        <taxon>Tanacetum</taxon>
    </lineage>
</organism>